<feature type="region of interest" description="Disordered" evidence="10">
    <location>
        <begin position="66"/>
        <end position="85"/>
    </location>
</feature>
<evidence type="ECO:0000256" key="2">
    <source>
        <dbReference type="ARBA" id="ARBA00005417"/>
    </source>
</evidence>
<reference evidence="12 13" key="1">
    <citation type="submission" date="2013-08" db="EMBL/GenBank/DDBJ databases">
        <authorList>
            <person name="Weinstock G."/>
            <person name="Sodergren E."/>
            <person name="Wylie T."/>
            <person name="Fulton L."/>
            <person name="Fulton R."/>
            <person name="Fronick C."/>
            <person name="O'Laughlin M."/>
            <person name="Godfrey J."/>
            <person name="Miner T."/>
            <person name="Herter B."/>
            <person name="Appelbaum E."/>
            <person name="Cordes M."/>
            <person name="Lek S."/>
            <person name="Wollam A."/>
            <person name="Pepin K.H."/>
            <person name="Palsikar V.B."/>
            <person name="Mitreva M."/>
            <person name="Wilson R.K."/>
        </authorList>
    </citation>
    <scope>NUCLEOTIDE SEQUENCE [LARGE SCALE GENOMIC DNA]</scope>
    <source>
        <strain evidence="12 13">F0542</strain>
    </source>
</reference>
<dbReference type="PATRIC" id="fig|1321818.3.peg.1571"/>
<evidence type="ECO:0000313" key="13">
    <source>
        <dbReference type="Proteomes" id="UP000016536"/>
    </source>
</evidence>
<dbReference type="GO" id="GO:0005886">
    <property type="term" value="C:plasma membrane"/>
    <property type="evidence" value="ECO:0007669"/>
    <property type="project" value="UniProtKB-SubCell"/>
</dbReference>
<dbReference type="InterPro" id="IPR027417">
    <property type="entry name" value="P-loop_NTPase"/>
</dbReference>
<keyword evidence="8" id="KW-1278">Translocase</keyword>
<dbReference type="Proteomes" id="UP000016536">
    <property type="component" value="Unassembled WGS sequence"/>
</dbReference>
<keyword evidence="7 12" id="KW-0067">ATP-binding</keyword>
<feature type="domain" description="ABC transporter" evidence="11">
    <location>
        <begin position="5"/>
        <end position="266"/>
    </location>
</feature>
<dbReference type="SUPFAM" id="SSF52540">
    <property type="entry name" value="P-loop containing nucleoside triphosphate hydrolases"/>
    <property type="match status" value="1"/>
</dbReference>
<evidence type="ECO:0000256" key="4">
    <source>
        <dbReference type="ARBA" id="ARBA00022475"/>
    </source>
</evidence>
<dbReference type="HOGENOM" id="CLU_000604_1_23_11"/>
<evidence type="ECO:0000256" key="1">
    <source>
        <dbReference type="ARBA" id="ARBA00004202"/>
    </source>
</evidence>
<name>U1Q5X8_9ACTO</name>
<dbReference type="GO" id="GO:0016887">
    <property type="term" value="F:ATP hydrolysis activity"/>
    <property type="evidence" value="ECO:0007669"/>
    <property type="project" value="InterPro"/>
</dbReference>
<gene>
    <name evidence="12" type="ORF">HMPREF1979_01870</name>
</gene>
<dbReference type="InterPro" id="IPR003439">
    <property type="entry name" value="ABC_transporter-like_ATP-bd"/>
</dbReference>
<evidence type="ECO:0000256" key="8">
    <source>
        <dbReference type="ARBA" id="ARBA00022967"/>
    </source>
</evidence>
<dbReference type="PANTHER" id="PTHR43297">
    <property type="entry name" value="OLIGOPEPTIDE TRANSPORT ATP-BINDING PROTEIN APPD"/>
    <property type="match status" value="1"/>
</dbReference>
<keyword evidence="13" id="KW-1185">Reference proteome</keyword>
<evidence type="ECO:0000256" key="10">
    <source>
        <dbReference type="SAM" id="MobiDB-lite"/>
    </source>
</evidence>
<dbReference type="Gene3D" id="3.40.50.300">
    <property type="entry name" value="P-loop containing nucleotide triphosphate hydrolases"/>
    <property type="match status" value="1"/>
</dbReference>
<evidence type="ECO:0000313" key="12">
    <source>
        <dbReference type="EMBL" id="ERH23290.1"/>
    </source>
</evidence>
<dbReference type="PROSITE" id="PS00211">
    <property type="entry name" value="ABC_TRANSPORTER_1"/>
    <property type="match status" value="1"/>
</dbReference>
<protein>
    <submittedName>
        <fullName evidence="12">ABC transporter, ATP-binding protein</fullName>
    </submittedName>
</protein>
<keyword evidence="6" id="KW-0547">Nucleotide-binding</keyword>
<evidence type="ECO:0000259" key="11">
    <source>
        <dbReference type="PROSITE" id="PS50893"/>
    </source>
</evidence>
<comment type="similarity">
    <text evidence="2">Belongs to the ABC transporter superfamily.</text>
</comment>
<dbReference type="AlphaFoldDB" id="U1Q5X8"/>
<dbReference type="InterPro" id="IPR017871">
    <property type="entry name" value="ABC_transporter-like_CS"/>
</dbReference>
<evidence type="ECO:0000256" key="5">
    <source>
        <dbReference type="ARBA" id="ARBA00022519"/>
    </source>
</evidence>
<dbReference type="EMBL" id="AWSE01000102">
    <property type="protein sequence ID" value="ERH23290.1"/>
    <property type="molecule type" value="Genomic_DNA"/>
</dbReference>
<evidence type="ECO:0000256" key="3">
    <source>
        <dbReference type="ARBA" id="ARBA00022448"/>
    </source>
</evidence>
<dbReference type="SMART" id="SM00382">
    <property type="entry name" value="AAA"/>
    <property type="match status" value="1"/>
</dbReference>
<dbReference type="PROSITE" id="PS50893">
    <property type="entry name" value="ABC_TRANSPORTER_2"/>
    <property type="match status" value="1"/>
</dbReference>
<comment type="caution">
    <text evidence="12">The sequence shown here is derived from an EMBL/GenBank/DDBJ whole genome shotgun (WGS) entry which is preliminary data.</text>
</comment>
<keyword evidence="5" id="KW-0997">Cell inner membrane</keyword>
<dbReference type="PANTHER" id="PTHR43297:SF14">
    <property type="entry name" value="ATPASE AAA-TYPE CORE DOMAIN-CONTAINING PROTEIN"/>
    <property type="match status" value="1"/>
</dbReference>
<dbReference type="GO" id="GO:0005524">
    <property type="term" value="F:ATP binding"/>
    <property type="evidence" value="ECO:0007669"/>
    <property type="project" value="UniProtKB-KW"/>
</dbReference>
<dbReference type="InterPro" id="IPR050388">
    <property type="entry name" value="ABC_Ni/Peptide_Import"/>
</dbReference>
<comment type="subcellular location">
    <subcellularLocation>
        <location evidence="1">Cell membrane</location>
        <topology evidence="1">Peripheral membrane protein</topology>
    </subcellularLocation>
</comment>
<accession>U1Q5X8</accession>
<evidence type="ECO:0000256" key="9">
    <source>
        <dbReference type="ARBA" id="ARBA00023136"/>
    </source>
</evidence>
<keyword evidence="4" id="KW-1003">Cell membrane</keyword>
<evidence type="ECO:0000256" key="7">
    <source>
        <dbReference type="ARBA" id="ARBA00022840"/>
    </source>
</evidence>
<dbReference type="InterPro" id="IPR003593">
    <property type="entry name" value="AAA+_ATPase"/>
</dbReference>
<keyword evidence="9" id="KW-0472">Membrane</keyword>
<organism evidence="12 13">
    <name type="scientific">Actinomyces johnsonii F0542</name>
    <dbReference type="NCBI Taxonomy" id="1321818"/>
    <lineage>
        <taxon>Bacteria</taxon>
        <taxon>Bacillati</taxon>
        <taxon>Actinomycetota</taxon>
        <taxon>Actinomycetes</taxon>
        <taxon>Actinomycetales</taxon>
        <taxon>Actinomycetaceae</taxon>
        <taxon>Actinomyces</taxon>
    </lineage>
</organism>
<sequence length="285" mass="29141">MLVTIVLRSLVVRSGYTTLVDGVDLRLALGSRTALVGASGAGKSLTCAALAGTLPAGLEVSGSLTVEPDDVGSDNGSRADSDQGGGTEVVNLLRLPAARRHRSCRIALVAQDHSTALHPLIPVGRQISRASQAAGYTQGEADVRATDYLYAVGLDESFADRVPGRLSGGQRQRISLALALAAEPALMIADEPTTALDVVARAEILRLLTSLTSLPEAPALLLITHDLPAAAICENIVVLHGGAVIEHGPTAQVLAHPEHPVTVAMCEAAAEETIDGALAAVGAAA</sequence>
<dbReference type="Pfam" id="PF00005">
    <property type="entry name" value="ABC_tran"/>
    <property type="match status" value="1"/>
</dbReference>
<proteinExistence type="inferred from homology"/>
<evidence type="ECO:0000256" key="6">
    <source>
        <dbReference type="ARBA" id="ARBA00022741"/>
    </source>
</evidence>
<keyword evidence="3" id="KW-0813">Transport</keyword>